<feature type="transmembrane region" description="Helical" evidence="2">
    <location>
        <begin position="336"/>
        <end position="354"/>
    </location>
</feature>
<feature type="transmembrane region" description="Helical" evidence="2">
    <location>
        <begin position="398"/>
        <end position="417"/>
    </location>
</feature>
<dbReference type="SUPFAM" id="SSF69593">
    <property type="entry name" value="Glycerol-3-phosphate (1)-acyltransferase"/>
    <property type="match status" value="1"/>
</dbReference>
<dbReference type="GO" id="GO:0004366">
    <property type="term" value="F:glycerol-3-phosphate O-acyltransferase activity"/>
    <property type="evidence" value="ECO:0007669"/>
    <property type="project" value="TreeGrafter"/>
</dbReference>
<dbReference type="InterPro" id="IPR052744">
    <property type="entry name" value="GPAT/DAPAT"/>
</dbReference>
<feature type="region of interest" description="Disordered" evidence="1">
    <location>
        <begin position="483"/>
        <end position="565"/>
    </location>
</feature>
<keyword evidence="5" id="KW-1185">Reference proteome</keyword>
<comment type="caution">
    <text evidence="4">The sequence shown here is derived from an EMBL/GenBank/DDBJ whole genome shotgun (WGS) entry which is preliminary data.</text>
</comment>
<accession>A0AA38PJV8</accession>
<keyword evidence="2" id="KW-0812">Transmembrane</keyword>
<dbReference type="Proteomes" id="UP001163846">
    <property type="component" value="Unassembled WGS sequence"/>
</dbReference>
<dbReference type="GO" id="GO:0016287">
    <property type="term" value="F:glycerone-phosphate O-acyltransferase activity"/>
    <property type="evidence" value="ECO:0007669"/>
    <property type="project" value="TreeGrafter"/>
</dbReference>
<feature type="transmembrane region" description="Helical" evidence="2">
    <location>
        <begin position="375"/>
        <end position="392"/>
    </location>
</feature>
<dbReference type="InterPro" id="IPR002123">
    <property type="entry name" value="Plipid/glycerol_acylTrfase"/>
</dbReference>
<feature type="region of interest" description="Disordered" evidence="1">
    <location>
        <begin position="637"/>
        <end position="670"/>
    </location>
</feature>
<dbReference type="SMART" id="SM00563">
    <property type="entry name" value="PlsC"/>
    <property type="match status" value="1"/>
</dbReference>
<evidence type="ECO:0000256" key="2">
    <source>
        <dbReference type="SAM" id="Phobius"/>
    </source>
</evidence>
<dbReference type="CDD" id="cd07992">
    <property type="entry name" value="LPLAT_AAK14816-like"/>
    <property type="match status" value="1"/>
</dbReference>
<protein>
    <submittedName>
        <fullName evidence="4">Glycerol-3-phosphate-acyltransferase</fullName>
    </submittedName>
</protein>
<name>A0AA38PJV8_9AGAR</name>
<reference evidence="4" key="1">
    <citation type="submission" date="2022-08" db="EMBL/GenBank/DDBJ databases">
        <authorList>
            <consortium name="DOE Joint Genome Institute"/>
            <person name="Min B."/>
            <person name="Riley R."/>
            <person name="Sierra-Patev S."/>
            <person name="Naranjo-Ortiz M."/>
            <person name="Looney B."/>
            <person name="Konkel Z."/>
            <person name="Slot J.C."/>
            <person name="Sakamoto Y."/>
            <person name="Steenwyk J.L."/>
            <person name="Rokas A."/>
            <person name="Carro J."/>
            <person name="Camarero S."/>
            <person name="Ferreira P."/>
            <person name="Molpeceres G."/>
            <person name="Ruiz-Duenas F.J."/>
            <person name="Serrano A."/>
            <person name="Henrissat B."/>
            <person name="Drula E."/>
            <person name="Hughes K.W."/>
            <person name="Mata J.L."/>
            <person name="Ishikawa N.K."/>
            <person name="Vargas-Isla R."/>
            <person name="Ushijima S."/>
            <person name="Smith C.A."/>
            <person name="Ahrendt S."/>
            <person name="Andreopoulos W."/>
            <person name="He G."/>
            <person name="Labutti K."/>
            <person name="Lipzen A."/>
            <person name="Ng V."/>
            <person name="Sandor L."/>
            <person name="Barry K."/>
            <person name="Martinez A.T."/>
            <person name="Xiao Y."/>
            <person name="Gibbons J.G."/>
            <person name="Terashima K."/>
            <person name="Hibbett D.S."/>
            <person name="Grigoriev I.V."/>
        </authorList>
    </citation>
    <scope>NUCLEOTIDE SEQUENCE</scope>
    <source>
        <strain evidence="4">TFB9207</strain>
    </source>
</reference>
<keyword evidence="2" id="KW-0472">Membrane</keyword>
<feature type="domain" description="Phospholipid/glycerol acyltransferase" evidence="3">
    <location>
        <begin position="46"/>
        <end position="173"/>
    </location>
</feature>
<keyword evidence="2" id="KW-1133">Transmembrane helix</keyword>
<evidence type="ECO:0000259" key="3">
    <source>
        <dbReference type="SMART" id="SM00563"/>
    </source>
</evidence>
<evidence type="ECO:0000313" key="4">
    <source>
        <dbReference type="EMBL" id="KAJ3844003.1"/>
    </source>
</evidence>
<proteinExistence type="predicted"/>
<dbReference type="GO" id="GO:0008654">
    <property type="term" value="P:phospholipid biosynthetic process"/>
    <property type="evidence" value="ECO:0007669"/>
    <property type="project" value="TreeGrafter"/>
</dbReference>
<evidence type="ECO:0000313" key="5">
    <source>
        <dbReference type="Proteomes" id="UP001163846"/>
    </source>
</evidence>
<dbReference type="Pfam" id="PF01553">
    <property type="entry name" value="Acyltransferase"/>
    <property type="match status" value="1"/>
</dbReference>
<evidence type="ECO:0000256" key="1">
    <source>
        <dbReference type="SAM" id="MobiDB-lite"/>
    </source>
</evidence>
<feature type="compositionally biased region" description="Polar residues" evidence="1">
    <location>
        <begin position="494"/>
        <end position="531"/>
    </location>
</feature>
<organism evidence="4 5">
    <name type="scientific">Lentinula raphanica</name>
    <dbReference type="NCBI Taxonomy" id="153919"/>
    <lineage>
        <taxon>Eukaryota</taxon>
        <taxon>Fungi</taxon>
        <taxon>Dikarya</taxon>
        <taxon>Basidiomycota</taxon>
        <taxon>Agaricomycotina</taxon>
        <taxon>Agaricomycetes</taxon>
        <taxon>Agaricomycetidae</taxon>
        <taxon>Agaricales</taxon>
        <taxon>Marasmiineae</taxon>
        <taxon>Omphalotaceae</taxon>
        <taxon>Lentinula</taxon>
    </lineage>
</organism>
<dbReference type="AlphaFoldDB" id="A0AA38PJV8"/>
<dbReference type="PANTHER" id="PTHR31605:SF0">
    <property type="entry name" value="GLYCEROL-3-PHOSPHATE O-ACYLTRANSFERASE 1"/>
    <property type="match status" value="1"/>
</dbReference>
<sequence length="670" mass="75506">MPSSANDFDFFLLHRVIRYVTGLAAVSFFSEIRVVGGENVPQTGPVIVTATHHNMMLDPVILSSTFPNHRILHYWSKASLFANPVVRQILLSTGNIPVDRKSKDRQVLFRGTFEALSKGYAVALFPEGTSYTEPRIMQVKDGAAWAALEYTKHAQENPGFPEVKIVPAAIVYTNKSKYRSSVIIEFGQPISMDPYKEQFFSEIEGASRVAAKQLSRDIEEELTKHTVNAPDWDTLYAARMARDILWQKENSINLDDFVAISQTLVDLFSTVDVTPNFHLTRRRLLEYYSLLQTTNLTNSILSTLPLPRDLDPHKPVTLPSRLLTLLLFVRDTCKSLVHLPFFLFPLVVHLPVYIMGRFGAHLVEDEEETQAQNKVAFGLLSLFLIYPAIFFFLWALFWYTPIGAILAATMVYMFAIYHNRMITGTCLNHFISVHINSCHPPGNYEAARRFITAWRILIGVWAPKKWDLSVSALSPYTTPSIPKENPWVERPRTNPVSTPSISTNITNVNVNSPEARTPSDNESTPSPNISSVLPPDPTLILPREQEPPPTIKPSSLPHSRRRPPTRRIMRHVLRARIEAVKALAVFFDQLEHAGERKRLKVHASRHLAEIYGESGANDERYAVEVVDFLRKRGARIPSVGGGGLKEEEEEEWALTSDAEGDSGTSLDESL</sequence>
<dbReference type="PANTHER" id="PTHR31605">
    <property type="entry name" value="GLYCEROL-3-PHOSPHATE O-ACYLTRANSFERASE 1"/>
    <property type="match status" value="1"/>
</dbReference>
<gene>
    <name evidence="4" type="ORF">F5878DRAFT_193253</name>
</gene>
<dbReference type="EMBL" id="MU805962">
    <property type="protein sequence ID" value="KAJ3844003.1"/>
    <property type="molecule type" value="Genomic_DNA"/>
</dbReference>